<dbReference type="EMBL" id="LAZR01018819">
    <property type="protein sequence ID" value="KKL94863.1"/>
    <property type="molecule type" value="Genomic_DNA"/>
</dbReference>
<sequence length="286" mass="30846">MCDQGASDIPLPVGWPDCARAAVIHVISLAHYAIACARGWAANSVNVRLRLAAKSDRLNQEVQLLREELRIKDARLAKIDPRRRPYYPPTERMAILELRAARAWSLAPAAKAFLVEPATVACWLKRIDEGGDAGGSLPRPPRRQRGAAHRAEAALAARGALCGAGGTRRRKHGQLFGRCTAQRSVVRFTMGQACCPRNGERLRCGHAELPSAWRCVSVRLHMRDASLPRAVRRPGLTADAPGGHGSCAWVAPVGDKQTRAQQLLPACGGQAGARPAQLTGPPERPS</sequence>
<evidence type="ECO:0008006" key="3">
    <source>
        <dbReference type="Google" id="ProtNLM"/>
    </source>
</evidence>
<name>A0A0F9G837_9ZZZZ</name>
<keyword evidence="1" id="KW-0175">Coiled coil</keyword>
<reference evidence="2" key="1">
    <citation type="journal article" date="2015" name="Nature">
        <title>Complex archaea that bridge the gap between prokaryotes and eukaryotes.</title>
        <authorList>
            <person name="Spang A."/>
            <person name="Saw J.H."/>
            <person name="Jorgensen S.L."/>
            <person name="Zaremba-Niedzwiedzka K."/>
            <person name="Martijn J."/>
            <person name="Lind A.E."/>
            <person name="van Eijk R."/>
            <person name="Schleper C."/>
            <person name="Guy L."/>
            <person name="Ettema T.J."/>
        </authorList>
    </citation>
    <scope>NUCLEOTIDE SEQUENCE</scope>
</reference>
<dbReference type="AlphaFoldDB" id="A0A0F9G837"/>
<proteinExistence type="predicted"/>
<gene>
    <name evidence="2" type="ORF">LCGC14_1860430</name>
</gene>
<protein>
    <recommendedName>
        <fullName evidence="3">Helix-turn-helix domain-containing protein</fullName>
    </recommendedName>
</protein>
<feature type="coiled-coil region" evidence="1">
    <location>
        <begin position="48"/>
        <end position="75"/>
    </location>
</feature>
<comment type="caution">
    <text evidence="2">The sequence shown here is derived from an EMBL/GenBank/DDBJ whole genome shotgun (WGS) entry which is preliminary data.</text>
</comment>
<evidence type="ECO:0000256" key="1">
    <source>
        <dbReference type="SAM" id="Coils"/>
    </source>
</evidence>
<evidence type="ECO:0000313" key="2">
    <source>
        <dbReference type="EMBL" id="KKL94863.1"/>
    </source>
</evidence>
<organism evidence="2">
    <name type="scientific">marine sediment metagenome</name>
    <dbReference type="NCBI Taxonomy" id="412755"/>
    <lineage>
        <taxon>unclassified sequences</taxon>
        <taxon>metagenomes</taxon>
        <taxon>ecological metagenomes</taxon>
    </lineage>
</organism>
<accession>A0A0F9G837</accession>